<evidence type="ECO:0000259" key="12">
    <source>
        <dbReference type="SMART" id="SM01016"/>
    </source>
</evidence>
<dbReference type="InterPro" id="IPR009080">
    <property type="entry name" value="tRNAsynth_Ia_anticodon-bd"/>
</dbReference>
<dbReference type="Pfam" id="PF03485">
    <property type="entry name" value="Arg_tRNA_synt_N"/>
    <property type="match status" value="1"/>
</dbReference>
<dbReference type="PRINTS" id="PR01038">
    <property type="entry name" value="TRNASYNTHARG"/>
</dbReference>
<dbReference type="EC" id="6.1.1.19" evidence="9"/>
<dbReference type="Gene3D" id="3.40.50.620">
    <property type="entry name" value="HUPs"/>
    <property type="match status" value="1"/>
</dbReference>
<dbReference type="SMART" id="SM01016">
    <property type="entry name" value="Arg_tRNA_synt_N"/>
    <property type="match status" value="1"/>
</dbReference>
<evidence type="ECO:0000256" key="2">
    <source>
        <dbReference type="ARBA" id="ARBA00022490"/>
    </source>
</evidence>
<dbReference type="Proteomes" id="UP000066529">
    <property type="component" value="Chromosome"/>
</dbReference>
<feature type="short sequence motif" description="'HIGH' region" evidence="9">
    <location>
        <begin position="123"/>
        <end position="133"/>
    </location>
</feature>
<dbReference type="Pfam" id="PF00750">
    <property type="entry name" value="tRNA-synt_1d"/>
    <property type="match status" value="1"/>
</dbReference>
<dbReference type="GO" id="GO:0005524">
    <property type="term" value="F:ATP binding"/>
    <property type="evidence" value="ECO:0007669"/>
    <property type="project" value="UniProtKB-UniRule"/>
</dbReference>
<dbReference type="InterPro" id="IPR014729">
    <property type="entry name" value="Rossmann-like_a/b/a_fold"/>
</dbReference>
<dbReference type="GO" id="GO:0005737">
    <property type="term" value="C:cytoplasm"/>
    <property type="evidence" value="ECO:0007669"/>
    <property type="project" value="UniProtKB-SubCell"/>
</dbReference>
<evidence type="ECO:0000259" key="11">
    <source>
        <dbReference type="SMART" id="SM00836"/>
    </source>
</evidence>
<dbReference type="FunFam" id="3.40.50.620:FF:000190">
    <property type="entry name" value="Arginine--tRNA ligase"/>
    <property type="match status" value="1"/>
</dbReference>
<dbReference type="HAMAP" id="MF_00123">
    <property type="entry name" value="Arg_tRNA_synth"/>
    <property type="match status" value="1"/>
</dbReference>
<dbReference type="InterPro" id="IPR001278">
    <property type="entry name" value="Arg-tRNA-ligase"/>
</dbReference>
<evidence type="ECO:0000256" key="3">
    <source>
        <dbReference type="ARBA" id="ARBA00022598"/>
    </source>
</evidence>
<evidence type="ECO:0000313" key="14">
    <source>
        <dbReference type="Proteomes" id="UP000066529"/>
    </source>
</evidence>
<evidence type="ECO:0000256" key="7">
    <source>
        <dbReference type="ARBA" id="ARBA00023146"/>
    </source>
</evidence>
<dbReference type="SMART" id="SM00836">
    <property type="entry name" value="DALR_1"/>
    <property type="match status" value="1"/>
</dbReference>
<dbReference type="PANTHER" id="PTHR11956:SF5">
    <property type="entry name" value="ARGININE--TRNA LIGASE, CYTOPLASMIC"/>
    <property type="match status" value="1"/>
</dbReference>
<evidence type="ECO:0000313" key="13">
    <source>
        <dbReference type="EMBL" id="AKB13609.1"/>
    </source>
</evidence>
<evidence type="ECO:0000256" key="8">
    <source>
        <dbReference type="ARBA" id="ARBA00049339"/>
    </source>
</evidence>
<reference evidence="13 14" key="1">
    <citation type="submission" date="2014-07" db="EMBL/GenBank/DDBJ databases">
        <title>Methanogenic archaea and the global carbon cycle.</title>
        <authorList>
            <person name="Henriksen J.R."/>
            <person name="Luke J."/>
            <person name="Reinhart S."/>
            <person name="Benedict M.N."/>
            <person name="Youngblut N.D."/>
            <person name="Metcalf M.E."/>
            <person name="Whitaker R.J."/>
            <person name="Metcalf W.W."/>
        </authorList>
    </citation>
    <scope>NUCLEOTIDE SEQUENCE [LARGE SCALE GENOMIC DNA]</scope>
    <source>
        <strain evidence="14">ATCC 43570 / DSM 1825 / OCM 12 / VKM B-1830 / TM-1</strain>
    </source>
</reference>
<keyword evidence="2 9" id="KW-0963">Cytoplasm</keyword>
<dbReference type="Pfam" id="PF05746">
    <property type="entry name" value="DALR_1"/>
    <property type="match status" value="1"/>
</dbReference>
<evidence type="ECO:0000256" key="1">
    <source>
        <dbReference type="ARBA" id="ARBA00005594"/>
    </source>
</evidence>
<dbReference type="InterPro" id="IPR036695">
    <property type="entry name" value="Arg-tRNA-synth_N_sf"/>
</dbReference>
<sequence length="569" mass="63461">MFLEFKAQATSILKDAIRKAGLEIEDSELYFETSSHADLASRAAFRLASMYKQNPKELAARIVSAIEIPDGSYIGEVSASGPYINFYASRHYLDSTVTTILEEKEKFGCGTSKGKILLEHTSANPNGPLHVGHIRNSIIGDTLARILRRAGYDVEVQYYVNDMGRQIAVVSWACERFKLDLSRKPDAAIADVYIKANVELDKNPEYVKEIDALMEKVEAGDVRTIDSFDKAVSLAISGIKETLSRLNVVHDKFVSESTFLKSGAVYDIVERIKATGRTKIDKGALVVDLSDYGFEKTLVIQRSNGTSLYTTRDLAYHEWKARQADRIIDVLGADHKLISAQLRATLNAIGVKEPEIVIFEFVSLPEGSMSTRRGQFISADELFDRVTEAAFEQVEARRPETSYEFKKQVAEAVGMGAVRYDIVRVSPEKSTVFNWKEALDFEKQGAPYIQYSHARACSILEKAKEEAAWDPLIKIEPALLVEDTEIDLIKKMAMFDSIIDLGARELKPHVLAIYARELADAFNQFYRFVPVIAAEDEKIRAARLALVDCARIVLANSLDTLGIAAPESM</sequence>
<evidence type="ECO:0000256" key="4">
    <source>
        <dbReference type="ARBA" id="ARBA00022741"/>
    </source>
</evidence>
<evidence type="ECO:0000256" key="5">
    <source>
        <dbReference type="ARBA" id="ARBA00022840"/>
    </source>
</evidence>
<dbReference type="SUPFAM" id="SSF55190">
    <property type="entry name" value="Arginyl-tRNA synthetase (ArgRS), N-terminal 'additional' domain"/>
    <property type="match status" value="1"/>
</dbReference>
<dbReference type="OrthoDB" id="372102at2157"/>
<organism evidence="13 14">
    <name type="scientific">Methanosarcina thermophila (strain ATCC 43570 / DSM 1825 / OCM 12 / VKM B-1830 / TM-1)</name>
    <dbReference type="NCBI Taxonomy" id="523844"/>
    <lineage>
        <taxon>Archaea</taxon>
        <taxon>Methanobacteriati</taxon>
        <taxon>Methanobacteriota</taxon>
        <taxon>Stenosarchaea group</taxon>
        <taxon>Methanomicrobia</taxon>
        <taxon>Methanosarcinales</taxon>
        <taxon>Methanosarcinaceae</taxon>
        <taxon>Methanosarcina</taxon>
    </lineage>
</organism>
<dbReference type="PROSITE" id="PS00178">
    <property type="entry name" value="AA_TRNA_LIGASE_I"/>
    <property type="match status" value="1"/>
</dbReference>
<dbReference type="InterPro" id="IPR008909">
    <property type="entry name" value="DALR_anticod-bd"/>
</dbReference>
<dbReference type="SUPFAM" id="SSF52374">
    <property type="entry name" value="Nucleotidylyl transferase"/>
    <property type="match status" value="1"/>
</dbReference>
<comment type="similarity">
    <text evidence="1 9 10">Belongs to the class-I aminoacyl-tRNA synthetase family.</text>
</comment>
<feature type="domain" description="DALR anticodon binding" evidence="11">
    <location>
        <begin position="449"/>
        <end position="569"/>
    </location>
</feature>
<evidence type="ECO:0000256" key="6">
    <source>
        <dbReference type="ARBA" id="ARBA00022917"/>
    </source>
</evidence>
<accession>A0A0E3H974</accession>
<dbReference type="RefSeq" id="WP_048167613.1">
    <property type="nucleotide sequence ID" value="NZ_CP009501.1"/>
</dbReference>
<dbReference type="CDD" id="cd00671">
    <property type="entry name" value="ArgRS_core"/>
    <property type="match status" value="1"/>
</dbReference>
<dbReference type="Gene3D" id="1.10.730.10">
    <property type="entry name" value="Isoleucyl-tRNA Synthetase, Domain 1"/>
    <property type="match status" value="1"/>
</dbReference>
<dbReference type="NCBIfam" id="TIGR00456">
    <property type="entry name" value="argS"/>
    <property type="match status" value="1"/>
</dbReference>
<protein>
    <recommendedName>
        <fullName evidence="9">Arginine--tRNA ligase</fullName>
        <ecNumber evidence="9">6.1.1.19</ecNumber>
    </recommendedName>
    <alternativeName>
        <fullName evidence="9">Arginyl-tRNA synthetase</fullName>
        <shortName evidence="9">ArgRS</shortName>
    </alternativeName>
</protein>
<dbReference type="GeneID" id="41602774"/>
<dbReference type="HOGENOM" id="CLU_006406_6_1_2"/>
<dbReference type="PATRIC" id="fig|523844.20.peg.2282"/>
<dbReference type="Gene3D" id="3.30.1360.70">
    <property type="entry name" value="Arginyl tRNA synthetase N-terminal domain"/>
    <property type="match status" value="1"/>
</dbReference>
<dbReference type="KEGG" id="mthr:MSTHT_1851"/>
<dbReference type="EMBL" id="CP009501">
    <property type="protein sequence ID" value="AKB13609.1"/>
    <property type="molecule type" value="Genomic_DNA"/>
</dbReference>
<dbReference type="STRING" id="523844.MSTHT_1851"/>
<dbReference type="GO" id="GO:0006420">
    <property type="term" value="P:arginyl-tRNA aminoacylation"/>
    <property type="evidence" value="ECO:0007669"/>
    <property type="project" value="UniProtKB-UniRule"/>
</dbReference>
<dbReference type="InterPro" id="IPR035684">
    <property type="entry name" value="ArgRS_core"/>
</dbReference>
<feature type="domain" description="Arginyl tRNA synthetase N-terminal" evidence="12">
    <location>
        <begin position="7"/>
        <end position="88"/>
    </location>
</feature>
<dbReference type="InterPro" id="IPR001412">
    <property type="entry name" value="aa-tRNA-synth_I_CS"/>
</dbReference>
<gene>
    <name evidence="9" type="primary">argS</name>
    <name evidence="13" type="ORF">MSTHT_1851</name>
</gene>
<dbReference type="InterPro" id="IPR005148">
    <property type="entry name" value="Arg-tRNA-synth_N"/>
</dbReference>
<keyword evidence="6 9" id="KW-0648">Protein biosynthesis</keyword>
<dbReference type="GO" id="GO:0004814">
    <property type="term" value="F:arginine-tRNA ligase activity"/>
    <property type="evidence" value="ECO:0007669"/>
    <property type="project" value="UniProtKB-UniRule"/>
</dbReference>
<dbReference type="SUPFAM" id="SSF47323">
    <property type="entry name" value="Anticodon-binding domain of a subclass of class I aminoacyl-tRNA synthetases"/>
    <property type="match status" value="1"/>
</dbReference>
<keyword evidence="5 9" id="KW-0067">ATP-binding</keyword>
<evidence type="ECO:0000256" key="9">
    <source>
        <dbReference type="HAMAP-Rule" id="MF_00123"/>
    </source>
</evidence>
<proteinExistence type="inferred from homology"/>
<comment type="subcellular location">
    <subcellularLocation>
        <location evidence="9">Cytoplasm</location>
    </subcellularLocation>
</comment>
<keyword evidence="4 9" id="KW-0547">Nucleotide-binding</keyword>
<evidence type="ECO:0000256" key="10">
    <source>
        <dbReference type="RuleBase" id="RU363038"/>
    </source>
</evidence>
<dbReference type="FunFam" id="1.10.730.10:FF:000006">
    <property type="entry name" value="Arginyl-tRNA synthetase 2, mitochondrial"/>
    <property type="match status" value="1"/>
</dbReference>
<dbReference type="PANTHER" id="PTHR11956">
    <property type="entry name" value="ARGINYL-TRNA SYNTHETASE"/>
    <property type="match status" value="1"/>
</dbReference>
<dbReference type="CDD" id="cd07956">
    <property type="entry name" value="Anticodon_Ia_Arg"/>
    <property type="match status" value="1"/>
</dbReference>
<comment type="catalytic activity">
    <reaction evidence="8 9">
        <text>tRNA(Arg) + L-arginine + ATP = L-arginyl-tRNA(Arg) + AMP + diphosphate</text>
        <dbReference type="Rhea" id="RHEA:20301"/>
        <dbReference type="Rhea" id="RHEA-COMP:9658"/>
        <dbReference type="Rhea" id="RHEA-COMP:9673"/>
        <dbReference type="ChEBI" id="CHEBI:30616"/>
        <dbReference type="ChEBI" id="CHEBI:32682"/>
        <dbReference type="ChEBI" id="CHEBI:33019"/>
        <dbReference type="ChEBI" id="CHEBI:78442"/>
        <dbReference type="ChEBI" id="CHEBI:78513"/>
        <dbReference type="ChEBI" id="CHEBI:456215"/>
        <dbReference type="EC" id="6.1.1.19"/>
    </reaction>
</comment>
<keyword evidence="7 9" id="KW-0030">Aminoacyl-tRNA synthetase</keyword>
<name>A0A0E3H974_METTT</name>
<keyword evidence="3 9" id="KW-0436">Ligase</keyword>
<dbReference type="AlphaFoldDB" id="A0A0E3H974"/>